<dbReference type="AlphaFoldDB" id="A0A7I7RYL8"/>
<dbReference type="Pfam" id="PF10604">
    <property type="entry name" value="Polyketide_cyc2"/>
    <property type="match status" value="1"/>
</dbReference>
<dbReference type="InterPro" id="IPR019587">
    <property type="entry name" value="Polyketide_cyclase/dehydratase"/>
</dbReference>
<gene>
    <name evidence="1" type="ORF">MARA_27190</name>
</gene>
<evidence type="ECO:0000313" key="1">
    <source>
        <dbReference type="EMBL" id="BBY49251.1"/>
    </source>
</evidence>
<dbReference type="EMBL" id="AP022593">
    <property type="protein sequence ID" value="BBY49251.1"/>
    <property type="molecule type" value="Genomic_DNA"/>
</dbReference>
<keyword evidence="2" id="KW-1185">Reference proteome</keyword>
<dbReference type="RefSeq" id="WP_163918916.1">
    <property type="nucleotide sequence ID" value="NZ_AP022593.1"/>
</dbReference>
<evidence type="ECO:0000313" key="2">
    <source>
        <dbReference type="Proteomes" id="UP000467428"/>
    </source>
</evidence>
<organism evidence="1 2">
    <name type="scientific">Mycolicibacterium arabiense</name>
    <dbReference type="NCBI Taxonomy" id="1286181"/>
    <lineage>
        <taxon>Bacteria</taxon>
        <taxon>Bacillati</taxon>
        <taxon>Actinomycetota</taxon>
        <taxon>Actinomycetes</taxon>
        <taxon>Mycobacteriales</taxon>
        <taxon>Mycobacteriaceae</taxon>
        <taxon>Mycolicibacterium</taxon>
    </lineage>
</organism>
<dbReference type="Gene3D" id="3.30.530.20">
    <property type="match status" value="1"/>
</dbReference>
<dbReference type="InterPro" id="IPR023393">
    <property type="entry name" value="START-like_dom_sf"/>
</dbReference>
<reference evidence="1 2" key="1">
    <citation type="journal article" date="2019" name="Emerg. Microbes Infect.">
        <title>Comprehensive subspecies identification of 175 nontuberculous mycobacteria species based on 7547 genomic profiles.</title>
        <authorList>
            <person name="Matsumoto Y."/>
            <person name="Kinjo T."/>
            <person name="Motooka D."/>
            <person name="Nabeya D."/>
            <person name="Jung N."/>
            <person name="Uechi K."/>
            <person name="Horii T."/>
            <person name="Iida T."/>
            <person name="Fujita J."/>
            <person name="Nakamura S."/>
        </authorList>
    </citation>
    <scope>NUCLEOTIDE SEQUENCE [LARGE SCALE GENOMIC DNA]</scope>
    <source>
        <strain evidence="1 2">JCM 18538</strain>
    </source>
</reference>
<dbReference type="CDD" id="cd07812">
    <property type="entry name" value="SRPBCC"/>
    <property type="match status" value="1"/>
</dbReference>
<dbReference type="KEGG" id="marz:MARA_27190"/>
<name>A0A7I7RYL8_9MYCO</name>
<dbReference type="SUPFAM" id="SSF55961">
    <property type="entry name" value="Bet v1-like"/>
    <property type="match status" value="1"/>
</dbReference>
<sequence>MTILEFSDSVLIERTPDEVYALVSDVTRMGDWSPICKACWWDDPAAGAQPGAWFTGRNELPERTWETRSQVVVAEPAREFAWEVNEGWVRWGFRLEPTGETGTRLTQDWRFLPKGIAGFGEKFGERAEAEIAQRSDQATSGIPVTLAAIKASAEGN</sequence>
<proteinExistence type="predicted"/>
<geneLocation type="plasmid" evidence="2">
    <name>pjcm18538 dna</name>
</geneLocation>
<protein>
    <submittedName>
        <fullName evidence="1">Polyketide cyclase</fullName>
    </submittedName>
</protein>
<dbReference type="Proteomes" id="UP000467428">
    <property type="component" value="Chromosome"/>
</dbReference>
<accession>A0A7I7RYL8</accession>